<gene>
    <name evidence="1" type="ORF">G3I46_13725</name>
</gene>
<feature type="non-terminal residue" evidence="1">
    <location>
        <position position="51"/>
    </location>
</feature>
<dbReference type="GO" id="GO:0016740">
    <property type="term" value="F:transferase activity"/>
    <property type="evidence" value="ECO:0007669"/>
    <property type="project" value="UniProtKB-KW"/>
</dbReference>
<comment type="caution">
    <text evidence="1">The sequence shown here is derived from an EMBL/GenBank/DDBJ whole genome shotgun (WGS) entry which is preliminary data.</text>
</comment>
<dbReference type="EMBL" id="JAAGMB010000292">
    <property type="protein sequence ID" value="NEB17564.1"/>
    <property type="molecule type" value="Genomic_DNA"/>
</dbReference>
<name>A0A6N9UJ15_9ACTN</name>
<sequence length="51" mass="5186">MDEARAREVLAAADVLPGPAREARLLALGENAVFAAGGLAVKVGRDAELLA</sequence>
<dbReference type="Proteomes" id="UP000469545">
    <property type="component" value="Unassembled WGS sequence"/>
</dbReference>
<accession>A0A6N9UJ15</accession>
<reference evidence="1 2" key="1">
    <citation type="submission" date="2020-01" db="EMBL/GenBank/DDBJ databases">
        <title>Insect and environment-associated Actinomycetes.</title>
        <authorList>
            <person name="Currrie C."/>
            <person name="Chevrette M."/>
            <person name="Carlson C."/>
            <person name="Stubbendieck R."/>
            <person name="Wendt-Pienkowski E."/>
        </authorList>
    </citation>
    <scope>NUCLEOTIDE SEQUENCE [LARGE SCALE GENOMIC DNA]</scope>
    <source>
        <strain evidence="1 2">SID14172</strain>
    </source>
</reference>
<dbReference type="AlphaFoldDB" id="A0A6N9UJ15"/>
<keyword evidence="2" id="KW-1185">Reference proteome</keyword>
<organism evidence="1 2">
    <name type="scientific">Streptomyces coelicoflavus</name>
    <dbReference type="NCBI Taxonomy" id="285562"/>
    <lineage>
        <taxon>Bacteria</taxon>
        <taxon>Bacillati</taxon>
        <taxon>Actinomycetota</taxon>
        <taxon>Actinomycetes</taxon>
        <taxon>Kitasatosporales</taxon>
        <taxon>Streptomycetaceae</taxon>
        <taxon>Streptomyces</taxon>
    </lineage>
</organism>
<proteinExistence type="predicted"/>
<evidence type="ECO:0000313" key="1">
    <source>
        <dbReference type="EMBL" id="NEB17564.1"/>
    </source>
</evidence>
<keyword evidence="1" id="KW-0808">Transferase</keyword>
<protein>
    <submittedName>
        <fullName evidence="1">Aminoglycoside phosphotransferase family protein</fullName>
    </submittedName>
</protein>
<evidence type="ECO:0000313" key="2">
    <source>
        <dbReference type="Proteomes" id="UP000469545"/>
    </source>
</evidence>